<keyword evidence="2" id="KW-0449">Lipoprotein</keyword>
<dbReference type="PROSITE" id="PS51257">
    <property type="entry name" value="PROKAR_LIPOPROTEIN"/>
    <property type="match status" value="1"/>
</dbReference>
<dbReference type="RefSeq" id="WP_089421065.1">
    <property type="nucleotide sequence ID" value="NZ_CP022415.1"/>
</dbReference>
<protein>
    <submittedName>
        <fullName evidence="2">Lipoprotein</fullName>
    </submittedName>
</protein>
<dbReference type="OrthoDB" id="7666390at2"/>
<evidence type="ECO:0000256" key="1">
    <source>
        <dbReference type="SAM" id="SignalP"/>
    </source>
</evidence>
<gene>
    <name evidence="2" type="ORF">SULPSESMR1_02463</name>
</gene>
<dbReference type="AlphaFoldDB" id="A0A221K309"/>
<feature type="signal peptide" evidence="1">
    <location>
        <begin position="1"/>
        <end position="17"/>
    </location>
</feature>
<evidence type="ECO:0000313" key="2">
    <source>
        <dbReference type="EMBL" id="ASM73260.1"/>
    </source>
</evidence>
<feature type="chain" id="PRO_5012126427" evidence="1">
    <location>
        <begin position="18"/>
        <end position="199"/>
    </location>
</feature>
<name>A0A221K309_9RHOB</name>
<dbReference type="STRING" id="1402135.SAMN05444149_103407"/>
<evidence type="ECO:0000313" key="3">
    <source>
        <dbReference type="Proteomes" id="UP000199754"/>
    </source>
</evidence>
<dbReference type="Proteomes" id="UP000199754">
    <property type="component" value="Chromosome"/>
</dbReference>
<dbReference type="KEGG" id="spse:SULPSESMR1_02463"/>
<dbReference type="EMBL" id="CP022415">
    <property type="protein sequence ID" value="ASM73260.1"/>
    <property type="molecule type" value="Genomic_DNA"/>
</dbReference>
<keyword evidence="3" id="KW-1185">Reference proteome</keyword>
<organism evidence="2 3">
    <name type="scientific">Pseudosulfitobacter pseudonitzschiae</name>
    <dbReference type="NCBI Taxonomy" id="1402135"/>
    <lineage>
        <taxon>Bacteria</taxon>
        <taxon>Pseudomonadati</taxon>
        <taxon>Pseudomonadota</taxon>
        <taxon>Alphaproteobacteria</taxon>
        <taxon>Rhodobacterales</taxon>
        <taxon>Roseobacteraceae</taxon>
        <taxon>Pseudosulfitobacter</taxon>
    </lineage>
</organism>
<keyword evidence="1" id="KW-0732">Signal</keyword>
<sequence length="199" mass="21029">MRSILIALSLTAALAGCAVKPANDSPPEVIAASAYRDPTAPSLTLITVVNNRSGSGAHSALVVNGSQQVIFDPAGSYKHPRVPEKGDVLYGVTPAVLQSYKGAHARSTFHVVSQTVPVTPEQAETALRLVRGYGNVGDAQCAQATTSVLRQVPGFQSVQSTWFPAKVMEQFGTFPGVITDKYYENDEGDITDGVAKIQL</sequence>
<proteinExistence type="predicted"/>
<reference evidence="2 3" key="1">
    <citation type="submission" date="2017-07" db="EMBL/GenBank/DDBJ databases">
        <title>Genome Sequence of Sulfitobacter pseudonitzschiae Strain SMR1 Isolated from a culture of the Diatom Skeletonema marinoi.</title>
        <authorList>
            <person name="Topel M."/>
            <person name="Pinder M.I.M."/>
            <person name="Johansson O.N."/>
            <person name="Kourtchenko O."/>
            <person name="Godhe A."/>
            <person name="Clarke A.K."/>
        </authorList>
    </citation>
    <scope>NUCLEOTIDE SEQUENCE [LARGE SCALE GENOMIC DNA]</scope>
    <source>
        <strain evidence="2 3">SMR1</strain>
    </source>
</reference>
<accession>A0A221K309</accession>